<name>A0A9P6D296_PLEER</name>
<protein>
    <recommendedName>
        <fullName evidence="3">Retrotransposon gag domain-containing protein</fullName>
    </recommendedName>
</protein>
<comment type="caution">
    <text evidence="1">The sequence shown here is derived from an EMBL/GenBank/DDBJ whole genome shotgun (WGS) entry which is preliminary data.</text>
</comment>
<keyword evidence="2" id="KW-1185">Reference proteome</keyword>
<evidence type="ECO:0008006" key="3">
    <source>
        <dbReference type="Google" id="ProtNLM"/>
    </source>
</evidence>
<accession>A0A9P6D296</accession>
<gene>
    <name evidence="1" type="ORF">BDN71DRAFT_1403415</name>
</gene>
<proteinExistence type="predicted"/>
<organism evidence="1 2">
    <name type="scientific">Pleurotus eryngii</name>
    <name type="common">Boletus of the steppes</name>
    <dbReference type="NCBI Taxonomy" id="5323"/>
    <lineage>
        <taxon>Eukaryota</taxon>
        <taxon>Fungi</taxon>
        <taxon>Dikarya</taxon>
        <taxon>Basidiomycota</taxon>
        <taxon>Agaricomycotina</taxon>
        <taxon>Agaricomycetes</taxon>
        <taxon>Agaricomycetidae</taxon>
        <taxon>Agaricales</taxon>
        <taxon>Pleurotineae</taxon>
        <taxon>Pleurotaceae</taxon>
        <taxon>Pleurotus</taxon>
    </lineage>
</organism>
<dbReference type="AlphaFoldDB" id="A0A9P6D296"/>
<sequence length="164" mass="18950">MKTKVEQSNPTRPPMMGEGDVNTTVLWKWFNKSENFFHHKSITAENKVVTVTYGMSGVHAIRWLSANSLNLKSMTWDDYKTYMHTLFLASDWEHSTRMDVLHIQQGSRTFMDFSLKMMGRNNLLAGTDSFLNDKLLQNMLKANMDRELACECNREALSLLSSFL</sequence>
<dbReference type="Proteomes" id="UP000807025">
    <property type="component" value="Unassembled WGS sequence"/>
</dbReference>
<reference evidence="1" key="1">
    <citation type="submission" date="2020-11" db="EMBL/GenBank/DDBJ databases">
        <authorList>
            <consortium name="DOE Joint Genome Institute"/>
            <person name="Ahrendt S."/>
            <person name="Riley R."/>
            <person name="Andreopoulos W."/>
            <person name="Labutti K."/>
            <person name="Pangilinan J."/>
            <person name="Ruiz-Duenas F.J."/>
            <person name="Barrasa J.M."/>
            <person name="Sanchez-Garcia M."/>
            <person name="Camarero S."/>
            <person name="Miyauchi S."/>
            <person name="Serrano A."/>
            <person name="Linde D."/>
            <person name="Babiker R."/>
            <person name="Drula E."/>
            <person name="Ayuso-Fernandez I."/>
            <person name="Pacheco R."/>
            <person name="Padilla G."/>
            <person name="Ferreira P."/>
            <person name="Barriuso J."/>
            <person name="Kellner H."/>
            <person name="Castanera R."/>
            <person name="Alfaro M."/>
            <person name="Ramirez L."/>
            <person name="Pisabarro A.G."/>
            <person name="Kuo A."/>
            <person name="Tritt A."/>
            <person name="Lipzen A."/>
            <person name="He G."/>
            <person name="Yan M."/>
            <person name="Ng V."/>
            <person name="Cullen D."/>
            <person name="Martin F."/>
            <person name="Rosso M.-N."/>
            <person name="Henrissat B."/>
            <person name="Hibbett D."/>
            <person name="Martinez A.T."/>
            <person name="Grigoriev I.V."/>
        </authorList>
    </citation>
    <scope>NUCLEOTIDE SEQUENCE</scope>
    <source>
        <strain evidence="1">ATCC 90797</strain>
    </source>
</reference>
<evidence type="ECO:0000313" key="2">
    <source>
        <dbReference type="Proteomes" id="UP000807025"/>
    </source>
</evidence>
<evidence type="ECO:0000313" key="1">
    <source>
        <dbReference type="EMBL" id="KAF9488332.1"/>
    </source>
</evidence>
<dbReference type="OrthoDB" id="2369050at2759"/>
<dbReference type="EMBL" id="MU154718">
    <property type="protein sequence ID" value="KAF9488332.1"/>
    <property type="molecule type" value="Genomic_DNA"/>
</dbReference>